<proteinExistence type="predicted"/>
<protein>
    <submittedName>
        <fullName evidence="2">Uncharacterized protein</fullName>
    </submittedName>
</protein>
<dbReference type="Proteomes" id="UP000198440">
    <property type="component" value="Unassembled WGS sequence"/>
</dbReference>
<dbReference type="EMBL" id="FZON01000060">
    <property type="protein sequence ID" value="SNT12414.1"/>
    <property type="molecule type" value="Genomic_DNA"/>
</dbReference>
<sequence length="75" mass="7894">MPTSIAPPLDPTGVQLFSDPAQGNEMRIGYRLAVQKLAHSALCVEPAVGRRGKGPLYIVAALAPRNSALDSPPED</sequence>
<evidence type="ECO:0000313" key="2">
    <source>
        <dbReference type="EMBL" id="SNT12414.1"/>
    </source>
</evidence>
<dbReference type="AlphaFoldDB" id="A0A239K5J1"/>
<accession>A0A239K5J1</accession>
<organism evidence="2 3">
    <name type="scientific">Antarctobacter heliothermus</name>
    <dbReference type="NCBI Taxonomy" id="74033"/>
    <lineage>
        <taxon>Bacteria</taxon>
        <taxon>Pseudomonadati</taxon>
        <taxon>Pseudomonadota</taxon>
        <taxon>Alphaproteobacteria</taxon>
        <taxon>Rhodobacterales</taxon>
        <taxon>Roseobacteraceae</taxon>
        <taxon>Antarctobacter</taxon>
    </lineage>
</organism>
<name>A0A239K5J1_9RHOB</name>
<evidence type="ECO:0000256" key="1">
    <source>
        <dbReference type="SAM" id="MobiDB-lite"/>
    </source>
</evidence>
<dbReference type="RefSeq" id="WP_089279861.1">
    <property type="nucleotide sequence ID" value="NZ_FZON01000060.1"/>
</dbReference>
<reference evidence="2 3" key="1">
    <citation type="submission" date="2017-06" db="EMBL/GenBank/DDBJ databases">
        <authorList>
            <person name="Kim H.J."/>
            <person name="Triplett B.A."/>
        </authorList>
    </citation>
    <scope>NUCLEOTIDE SEQUENCE [LARGE SCALE GENOMIC DNA]</scope>
    <source>
        <strain evidence="2 3">DSM 11445</strain>
    </source>
</reference>
<evidence type="ECO:0000313" key="3">
    <source>
        <dbReference type="Proteomes" id="UP000198440"/>
    </source>
</evidence>
<feature type="region of interest" description="Disordered" evidence="1">
    <location>
        <begin position="1"/>
        <end position="20"/>
    </location>
</feature>
<gene>
    <name evidence="2" type="ORF">SAMN04488078_106025</name>
</gene>